<reference evidence="1 2" key="1">
    <citation type="submission" date="2016-12" db="EMBL/GenBank/DDBJ databases">
        <title>The genomes of Aspergillus section Nigri reveals drivers in fungal speciation.</title>
        <authorList>
            <consortium name="DOE Joint Genome Institute"/>
            <person name="Vesth T.C."/>
            <person name="Nybo J."/>
            <person name="Theobald S."/>
            <person name="Brandl J."/>
            <person name="Frisvad J.C."/>
            <person name="Nielsen K.F."/>
            <person name="Lyhne E.K."/>
            <person name="Kogle M.E."/>
            <person name="Kuo A."/>
            <person name="Riley R."/>
            <person name="Clum A."/>
            <person name="Nolan M."/>
            <person name="Lipzen A."/>
            <person name="Salamov A."/>
            <person name="Henrissat B."/>
            <person name="Wiebenga A."/>
            <person name="De Vries R.P."/>
            <person name="Grigoriev I.V."/>
            <person name="Mortensen U.H."/>
            <person name="Andersen M.R."/>
            <person name="Baker S.E."/>
        </authorList>
    </citation>
    <scope>NUCLEOTIDE SEQUENCE [LARGE SCALE GENOMIC DNA]</scope>
    <source>
        <strain evidence="1 2">CBS 121591</strain>
    </source>
</reference>
<proteinExistence type="predicted"/>
<sequence length="80" mass="9204">MNNFRLVDQHTPQIWLANSSYLYLPILMKISSYRCSRVTRPRDPKALASCHHAENLATSTNQPPTKSPIPELHQIAYKNQ</sequence>
<keyword evidence="2" id="KW-1185">Reference proteome</keyword>
<dbReference type="EMBL" id="KZ821697">
    <property type="protein sequence ID" value="PYH82079.1"/>
    <property type="molecule type" value="Genomic_DNA"/>
</dbReference>
<dbReference type="GeneID" id="37144198"/>
<name>A0A319CCT2_9EURO</name>
<dbReference type="VEuPathDB" id="FungiDB:BO82DRAFT_67210"/>
<dbReference type="RefSeq" id="XP_025492279.1">
    <property type="nucleotide sequence ID" value="XM_025641456.1"/>
</dbReference>
<dbReference type="Proteomes" id="UP000248340">
    <property type="component" value="Unassembled WGS sequence"/>
</dbReference>
<accession>A0A319CCT2</accession>
<gene>
    <name evidence="1" type="ORF">BO82DRAFT_67210</name>
</gene>
<dbReference type="AlphaFoldDB" id="A0A319CCT2"/>
<organism evidence="1 2">
    <name type="scientific">Aspergillus uvarum CBS 121591</name>
    <dbReference type="NCBI Taxonomy" id="1448315"/>
    <lineage>
        <taxon>Eukaryota</taxon>
        <taxon>Fungi</taxon>
        <taxon>Dikarya</taxon>
        <taxon>Ascomycota</taxon>
        <taxon>Pezizomycotina</taxon>
        <taxon>Eurotiomycetes</taxon>
        <taxon>Eurotiomycetidae</taxon>
        <taxon>Eurotiales</taxon>
        <taxon>Aspergillaceae</taxon>
        <taxon>Aspergillus</taxon>
        <taxon>Aspergillus subgen. Circumdati</taxon>
    </lineage>
</organism>
<evidence type="ECO:0000313" key="2">
    <source>
        <dbReference type="Proteomes" id="UP000248340"/>
    </source>
</evidence>
<evidence type="ECO:0000313" key="1">
    <source>
        <dbReference type="EMBL" id="PYH82079.1"/>
    </source>
</evidence>
<protein>
    <submittedName>
        <fullName evidence="1">Uncharacterized protein</fullName>
    </submittedName>
</protein>